<organism evidence="8 9">
    <name type="scientific">Labeo rohita</name>
    <name type="common">Indian major carp</name>
    <name type="synonym">Cyprinus rohita</name>
    <dbReference type="NCBI Taxonomy" id="84645"/>
    <lineage>
        <taxon>Eukaryota</taxon>
        <taxon>Metazoa</taxon>
        <taxon>Chordata</taxon>
        <taxon>Craniata</taxon>
        <taxon>Vertebrata</taxon>
        <taxon>Euteleostomi</taxon>
        <taxon>Actinopterygii</taxon>
        <taxon>Neopterygii</taxon>
        <taxon>Teleostei</taxon>
        <taxon>Ostariophysi</taxon>
        <taxon>Cypriniformes</taxon>
        <taxon>Cyprinidae</taxon>
        <taxon>Labeoninae</taxon>
        <taxon>Labeonini</taxon>
        <taxon>Labeo</taxon>
    </lineage>
</organism>
<dbReference type="Gene3D" id="2.60.20.10">
    <property type="entry name" value="Crystallins"/>
    <property type="match status" value="2"/>
</dbReference>
<dbReference type="InterPro" id="IPR002048">
    <property type="entry name" value="EF_hand_dom"/>
</dbReference>
<dbReference type="CDD" id="cd00051">
    <property type="entry name" value="EFh"/>
    <property type="match status" value="2"/>
</dbReference>
<dbReference type="Gene3D" id="1.10.238.10">
    <property type="entry name" value="EF-hand"/>
    <property type="match status" value="2"/>
</dbReference>
<evidence type="ECO:0000256" key="1">
    <source>
        <dbReference type="ARBA" id="ARBA00009646"/>
    </source>
</evidence>
<feature type="compositionally biased region" description="Basic residues" evidence="5">
    <location>
        <begin position="620"/>
        <end position="630"/>
    </location>
</feature>
<dbReference type="SUPFAM" id="SSF47473">
    <property type="entry name" value="EF-hand"/>
    <property type="match status" value="1"/>
</dbReference>
<evidence type="ECO:0000256" key="5">
    <source>
        <dbReference type="SAM" id="MobiDB-lite"/>
    </source>
</evidence>
<keyword evidence="3" id="KW-0677">Repeat</keyword>
<feature type="region of interest" description="Disordered" evidence="5">
    <location>
        <begin position="1"/>
        <end position="123"/>
    </location>
</feature>
<evidence type="ECO:0000256" key="3">
    <source>
        <dbReference type="ARBA" id="ARBA00022737"/>
    </source>
</evidence>
<feature type="domain" description="Beta/gamma crystallin 'Greek key'" evidence="7">
    <location>
        <begin position="702"/>
        <end position="748"/>
    </location>
</feature>
<comment type="caution">
    <text evidence="8">The sequence shown here is derived from an EMBL/GenBank/DDBJ whole genome shotgun (WGS) entry which is preliminary data.</text>
</comment>
<name>A0ABQ8M432_LABRO</name>
<dbReference type="InterPro" id="IPR001064">
    <property type="entry name" value="Beta/gamma_crystallin"/>
</dbReference>
<evidence type="ECO:0000256" key="4">
    <source>
        <dbReference type="ARBA" id="ARBA00022837"/>
    </source>
</evidence>
<dbReference type="InterPro" id="IPR018247">
    <property type="entry name" value="EF_Hand_1_Ca_BS"/>
</dbReference>
<feature type="domain" description="EF-hand" evidence="6">
    <location>
        <begin position="340"/>
        <end position="363"/>
    </location>
</feature>
<comment type="similarity">
    <text evidence="1">Belongs to the beta/gamma-crystallin family.</text>
</comment>
<evidence type="ECO:0000259" key="7">
    <source>
        <dbReference type="PROSITE" id="PS50915"/>
    </source>
</evidence>
<evidence type="ECO:0000313" key="8">
    <source>
        <dbReference type="EMBL" id="KAI2656981.1"/>
    </source>
</evidence>
<dbReference type="PANTHER" id="PTHR45917:SF4">
    <property type="entry name" value="CALCIUM-BINDING PROTEIN 4"/>
    <property type="match status" value="1"/>
</dbReference>
<feature type="region of interest" description="Disordered" evidence="5">
    <location>
        <begin position="194"/>
        <end position="220"/>
    </location>
</feature>
<accession>A0ABQ8M432</accession>
<dbReference type="Pfam" id="PF13499">
    <property type="entry name" value="EF-hand_7"/>
    <property type="match status" value="1"/>
</dbReference>
<feature type="domain" description="Beta/gamma crystallin 'Greek key'" evidence="7">
    <location>
        <begin position="755"/>
        <end position="796"/>
    </location>
</feature>
<feature type="compositionally biased region" description="Basic residues" evidence="5">
    <location>
        <begin position="9"/>
        <end position="18"/>
    </location>
</feature>
<keyword evidence="4" id="KW-0106">Calcium</keyword>
<dbReference type="EMBL" id="JACTAM010000014">
    <property type="protein sequence ID" value="KAI2656981.1"/>
    <property type="molecule type" value="Genomic_DNA"/>
</dbReference>
<dbReference type="SMART" id="SM00054">
    <property type="entry name" value="EFh"/>
    <property type="match status" value="3"/>
</dbReference>
<dbReference type="SUPFAM" id="SSF49695">
    <property type="entry name" value="gamma-Crystallin-like"/>
    <property type="match status" value="1"/>
</dbReference>
<dbReference type="SMART" id="SM00247">
    <property type="entry name" value="XTALbg"/>
    <property type="match status" value="2"/>
</dbReference>
<feature type="compositionally biased region" description="Acidic residues" evidence="5">
    <location>
        <begin position="102"/>
        <end position="114"/>
    </location>
</feature>
<dbReference type="PROSITE" id="PS00018">
    <property type="entry name" value="EF_HAND_1"/>
    <property type="match status" value="1"/>
</dbReference>
<gene>
    <name evidence="8" type="ORF">H4Q32_021031</name>
</gene>
<evidence type="ECO:0000313" key="9">
    <source>
        <dbReference type="Proteomes" id="UP000830375"/>
    </source>
</evidence>
<dbReference type="PRINTS" id="PR01367">
    <property type="entry name" value="BGCRYSTALLIN"/>
</dbReference>
<dbReference type="PROSITE" id="PS50222">
    <property type="entry name" value="EF_HAND_2"/>
    <property type="match status" value="2"/>
</dbReference>
<keyword evidence="9" id="KW-1185">Reference proteome</keyword>
<dbReference type="InterPro" id="IPR011992">
    <property type="entry name" value="EF-hand-dom_pair"/>
</dbReference>
<proteinExistence type="inferred from homology"/>
<dbReference type="PANTHER" id="PTHR45917">
    <property type="entry name" value="CALCIUM-BINDING PROTEIN 1-RELATED"/>
    <property type="match status" value="1"/>
</dbReference>
<feature type="region of interest" description="Disordered" evidence="5">
    <location>
        <begin position="609"/>
        <end position="630"/>
    </location>
</feature>
<feature type="domain" description="EF-hand" evidence="6">
    <location>
        <begin position="265"/>
        <end position="299"/>
    </location>
</feature>
<dbReference type="Pfam" id="PF00030">
    <property type="entry name" value="Crystall"/>
    <property type="match status" value="2"/>
</dbReference>
<protein>
    <submittedName>
        <fullName evidence="8">Beta-crystallin A3-2</fullName>
    </submittedName>
</protein>
<reference evidence="8 9" key="1">
    <citation type="submission" date="2022-01" db="EMBL/GenBank/DDBJ databases">
        <title>A high-quality chromosome-level genome assembly of rohu carp, Labeo rohita.</title>
        <authorList>
            <person name="Arick M.A. II"/>
            <person name="Hsu C.-Y."/>
            <person name="Magbanua Z."/>
            <person name="Pechanova O."/>
            <person name="Grover C."/>
            <person name="Miller E."/>
            <person name="Thrash A."/>
            <person name="Ezzel L."/>
            <person name="Alam S."/>
            <person name="Benzie J."/>
            <person name="Hamilton M."/>
            <person name="Karsi A."/>
            <person name="Lawrence M.L."/>
            <person name="Peterson D.G."/>
        </authorList>
    </citation>
    <scope>NUCLEOTIDE SEQUENCE [LARGE SCALE GENOMIC DNA]</scope>
    <source>
        <strain evidence="9">BAU-BD-2019</strain>
        <tissue evidence="8">Blood</tissue>
    </source>
</reference>
<dbReference type="InterPro" id="IPR011024">
    <property type="entry name" value="G_crystallin-like"/>
</dbReference>
<sequence>MLESDSQRERKKRKRKRERAIVAGMFMIIREGSAGGAGNTGGMSAPPERTAKQVQAAIKKKVEKQRKQVEMGVVEVFNSNSRPKMGQKKNQPIHPPSRSGDGEEEEEEEPVEAEGEPKEKEELDLTSIVDSVFGQVRVHEITPCWPPFISHTHIAISCLCPLLPSVFTFIVVLPEPKLLICLIGLDKMWPHPKGVAEDKGAGPVAPEPRPPEEAAGENEVTSEFKGPLNALVQNCTMLHNIVGPACIFLRQGFAKSQLDRELRPEEIEELREAFKEFDRNKGYINCRDLGECMRTMGYMPTEMELIELSQQISGGKIDFEDFVELMGPKMLAETADMIGFDSNGDGQISITELREAMKKLMGEQLNPRDIDDILRDADLNGDGLVDFEGEKERRGTREEEGNVFISAPVPNRDTQRPGRITALLGFNSLTDTGRNVSQGVCHPENISPCITVTWVRCSLSDVSPPLLPLAPLSLYSTSPLPLLVWPSLAGHGVAAVRVPLHVTDTPHRLKLRATGTVLVKVSVFALLQQVLAATVSGELIAHPAEENTELLQESQRGYSPFSRMYISPQKFICSKPTKLQRAHKEVICAELATLWSVPGAHQNALHAHRAHNGGDAPSRARTRRPLHAKPAFRRVPHSSSVTKTMYRFTRSAMMQPMMNYGMGMAPFFKEHFQGKCQEFTSECCNIQECGFDNIRSIRVESGAWVGYEHHDFQGQQFILERGEYPHWDAYSGNLSYHVERLMSFRPVYCASHQSSRMTIYEKENFLGRCAELCDDYPSLQAMGWCSPEVGSMHVQCGAFVCYEFPGYRGRQYIMECERHSGDYQHWRNWGSHSQTPQIQSIRRIQH</sequence>
<dbReference type="PROSITE" id="PS50915">
    <property type="entry name" value="CRYSTALLIN_BETA_GAMMA"/>
    <property type="match status" value="2"/>
</dbReference>
<dbReference type="Proteomes" id="UP000830375">
    <property type="component" value="Unassembled WGS sequence"/>
</dbReference>
<keyword evidence="2" id="KW-0479">Metal-binding</keyword>
<evidence type="ECO:0000256" key="2">
    <source>
        <dbReference type="ARBA" id="ARBA00022723"/>
    </source>
</evidence>
<dbReference type="InterPro" id="IPR043582">
    <property type="entry name" value="CaBP1/2/4/5"/>
</dbReference>
<evidence type="ECO:0000259" key="6">
    <source>
        <dbReference type="PROSITE" id="PS50222"/>
    </source>
</evidence>